<name>A0AB39T546_9ACTN</name>
<accession>A0AB39T546</accession>
<proteinExistence type="predicted"/>
<evidence type="ECO:0000313" key="1">
    <source>
        <dbReference type="EMBL" id="XDQ74589.1"/>
    </source>
</evidence>
<sequence>MDDVEWAPLPTRYAVDSHGRIGCIRERYAGVVYLRPPGGGREWTVPSQFLRQPTEEEMAQVRALVTPAPAVEA</sequence>
<gene>
    <name evidence="1" type="ORF">AB5J54_30505</name>
</gene>
<dbReference type="RefSeq" id="WP_369147112.1">
    <property type="nucleotide sequence ID" value="NZ_CP163444.1"/>
</dbReference>
<dbReference type="EMBL" id="CP163444">
    <property type="protein sequence ID" value="XDQ74589.1"/>
    <property type="molecule type" value="Genomic_DNA"/>
</dbReference>
<organism evidence="1">
    <name type="scientific">Streptomyces sp. R44</name>
    <dbReference type="NCBI Taxonomy" id="3238633"/>
    <lineage>
        <taxon>Bacteria</taxon>
        <taxon>Bacillati</taxon>
        <taxon>Actinomycetota</taxon>
        <taxon>Actinomycetes</taxon>
        <taxon>Kitasatosporales</taxon>
        <taxon>Streptomycetaceae</taxon>
        <taxon>Streptomyces</taxon>
    </lineage>
</organism>
<reference evidence="1" key="1">
    <citation type="submission" date="2024-07" db="EMBL/GenBank/DDBJ databases">
        <authorList>
            <person name="Yu S.T."/>
        </authorList>
    </citation>
    <scope>NUCLEOTIDE SEQUENCE</scope>
    <source>
        <strain evidence="1">R44</strain>
    </source>
</reference>
<protein>
    <submittedName>
        <fullName evidence="1">Uncharacterized protein</fullName>
    </submittedName>
</protein>
<dbReference type="AlphaFoldDB" id="A0AB39T546"/>